<accession>A0A1T2XA21</accession>
<keyword evidence="1" id="KW-1133">Transmembrane helix</keyword>
<evidence type="ECO:0000313" key="3">
    <source>
        <dbReference type="Proteomes" id="UP000190188"/>
    </source>
</evidence>
<evidence type="ECO:0000256" key="1">
    <source>
        <dbReference type="SAM" id="Phobius"/>
    </source>
</evidence>
<protein>
    <submittedName>
        <fullName evidence="2">Uncharacterized protein</fullName>
    </submittedName>
</protein>
<feature type="transmembrane region" description="Helical" evidence="1">
    <location>
        <begin position="12"/>
        <end position="33"/>
    </location>
</feature>
<keyword evidence="1" id="KW-0472">Membrane</keyword>
<dbReference type="EMBL" id="MSZX01000006">
    <property type="protein sequence ID" value="OPA76754.1"/>
    <property type="molecule type" value="Genomic_DNA"/>
</dbReference>
<comment type="caution">
    <text evidence="2">The sequence shown here is derived from an EMBL/GenBank/DDBJ whole genome shotgun (WGS) entry which is preliminary data.</text>
</comment>
<dbReference type="RefSeq" id="WP_078499771.1">
    <property type="nucleotide sequence ID" value="NZ_MSZX01000006.1"/>
</dbReference>
<dbReference type="AlphaFoldDB" id="A0A1T2XA21"/>
<evidence type="ECO:0000313" key="2">
    <source>
        <dbReference type="EMBL" id="OPA76754.1"/>
    </source>
</evidence>
<organism evidence="2 3">
    <name type="scientific">Paenibacillus selenitireducens</name>
    <dbReference type="NCBI Taxonomy" id="1324314"/>
    <lineage>
        <taxon>Bacteria</taxon>
        <taxon>Bacillati</taxon>
        <taxon>Bacillota</taxon>
        <taxon>Bacilli</taxon>
        <taxon>Bacillales</taxon>
        <taxon>Paenibacillaceae</taxon>
        <taxon>Paenibacillus</taxon>
    </lineage>
</organism>
<keyword evidence="1" id="KW-0812">Transmembrane</keyword>
<name>A0A1T2XA21_9BACL</name>
<sequence>MDNIVVIVLPETIAQFFNIFASVLLFIMVFFHFKDILKQIRLKREFKKLNDRETIVPLSGHFKVDVNTIMKGDKQDEQ</sequence>
<dbReference type="STRING" id="1324314.BVG16_16420"/>
<reference evidence="2 3" key="1">
    <citation type="submission" date="2017-01" db="EMBL/GenBank/DDBJ databases">
        <title>Genome analysis of Paenibacillus selenitrireducens ES3-24.</title>
        <authorList>
            <person name="Xu D."/>
            <person name="Yao R."/>
            <person name="Zheng S."/>
        </authorList>
    </citation>
    <scope>NUCLEOTIDE SEQUENCE [LARGE SCALE GENOMIC DNA]</scope>
    <source>
        <strain evidence="2 3">ES3-24</strain>
    </source>
</reference>
<gene>
    <name evidence="2" type="ORF">BVG16_16420</name>
</gene>
<proteinExistence type="predicted"/>
<keyword evidence="3" id="KW-1185">Reference proteome</keyword>
<dbReference type="Proteomes" id="UP000190188">
    <property type="component" value="Unassembled WGS sequence"/>
</dbReference>